<name>A0AAN6Q825_9PEZI</name>
<keyword evidence="3" id="KW-1185">Reference proteome</keyword>
<gene>
    <name evidence="2" type="ORF">N658DRAFT_185214</name>
</gene>
<dbReference type="AlphaFoldDB" id="A0AAN6Q825"/>
<evidence type="ECO:0000256" key="1">
    <source>
        <dbReference type="SAM" id="SignalP"/>
    </source>
</evidence>
<keyword evidence="1" id="KW-0732">Signal</keyword>
<comment type="caution">
    <text evidence="2">The sequence shown here is derived from an EMBL/GenBank/DDBJ whole genome shotgun (WGS) entry which is preliminary data.</text>
</comment>
<dbReference type="Proteomes" id="UP001305647">
    <property type="component" value="Unassembled WGS sequence"/>
</dbReference>
<evidence type="ECO:0000313" key="3">
    <source>
        <dbReference type="Proteomes" id="UP001305647"/>
    </source>
</evidence>
<evidence type="ECO:0000313" key="2">
    <source>
        <dbReference type="EMBL" id="KAK4104646.1"/>
    </source>
</evidence>
<reference evidence="2" key="1">
    <citation type="journal article" date="2023" name="Mol. Phylogenet. Evol.">
        <title>Genome-scale phylogeny and comparative genomics of the fungal order Sordariales.</title>
        <authorList>
            <person name="Hensen N."/>
            <person name="Bonometti L."/>
            <person name="Westerberg I."/>
            <person name="Brannstrom I.O."/>
            <person name="Guillou S."/>
            <person name="Cros-Aarteil S."/>
            <person name="Calhoun S."/>
            <person name="Haridas S."/>
            <person name="Kuo A."/>
            <person name="Mondo S."/>
            <person name="Pangilinan J."/>
            <person name="Riley R."/>
            <person name="LaButti K."/>
            <person name="Andreopoulos B."/>
            <person name="Lipzen A."/>
            <person name="Chen C."/>
            <person name="Yan M."/>
            <person name="Daum C."/>
            <person name="Ng V."/>
            <person name="Clum A."/>
            <person name="Steindorff A."/>
            <person name="Ohm R.A."/>
            <person name="Martin F."/>
            <person name="Silar P."/>
            <person name="Natvig D.O."/>
            <person name="Lalanne C."/>
            <person name="Gautier V."/>
            <person name="Ament-Velasquez S.L."/>
            <person name="Kruys A."/>
            <person name="Hutchinson M.I."/>
            <person name="Powell A.J."/>
            <person name="Barry K."/>
            <person name="Miller A.N."/>
            <person name="Grigoriev I.V."/>
            <person name="Debuchy R."/>
            <person name="Gladieux P."/>
            <person name="Hiltunen Thoren M."/>
            <person name="Johannesson H."/>
        </authorList>
    </citation>
    <scope>NUCLEOTIDE SEQUENCE</scope>
    <source>
        <strain evidence="2">CBS 757.83</strain>
    </source>
</reference>
<organism evidence="2 3">
    <name type="scientific">Parathielavia hyrcaniae</name>
    <dbReference type="NCBI Taxonomy" id="113614"/>
    <lineage>
        <taxon>Eukaryota</taxon>
        <taxon>Fungi</taxon>
        <taxon>Dikarya</taxon>
        <taxon>Ascomycota</taxon>
        <taxon>Pezizomycotina</taxon>
        <taxon>Sordariomycetes</taxon>
        <taxon>Sordariomycetidae</taxon>
        <taxon>Sordariales</taxon>
        <taxon>Chaetomiaceae</taxon>
        <taxon>Parathielavia</taxon>
    </lineage>
</organism>
<feature type="signal peptide" evidence="1">
    <location>
        <begin position="1"/>
        <end position="30"/>
    </location>
</feature>
<reference evidence="2" key="2">
    <citation type="submission" date="2023-05" db="EMBL/GenBank/DDBJ databases">
        <authorList>
            <consortium name="Lawrence Berkeley National Laboratory"/>
            <person name="Steindorff A."/>
            <person name="Hensen N."/>
            <person name="Bonometti L."/>
            <person name="Westerberg I."/>
            <person name="Brannstrom I.O."/>
            <person name="Guillou S."/>
            <person name="Cros-Aarteil S."/>
            <person name="Calhoun S."/>
            <person name="Haridas S."/>
            <person name="Kuo A."/>
            <person name="Mondo S."/>
            <person name="Pangilinan J."/>
            <person name="Riley R."/>
            <person name="Labutti K."/>
            <person name="Andreopoulos B."/>
            <person name="Lipzen A."/>
            <person name="Chen C."/>
            <person name="Yanf M."/>
            <person name="Daum C."/>
            <person name="Ng V."/>
            <person name="Clum A."/>
            <person name="Ohm R."/>
            <person name="Martin F."/>
            <person name="Silar P."/>
            <person name="Natvig D."/>
            <person name="Lalanne C."/>
            <person name="Gautier V."/>
            <person name="Ament-Velasquez S.L."/>
            <person name="Kruys A."/>
            <person name="Hutchinson M.I."/>
            <person name="Powell A.J."/>
            <person name="Barry K."/>
            <person name="Miller A.N."/>
            <person name="Grigoriev I.V."/>
            <person name="Debuchy R."/>
            <person name="Gladieux P."/>
            <person name="Thoren M.H."/>
            <person name="Johannesson H."/>
        </authorList>
    </citation>
    <scope>NUCLEOTIDE SEQUENCE</scope>
    <source>
        <strain evidence="2">CBS 757.83</strain>
    </source>
</reference>
<accession>A0AAN6Q825</accession>
<feature type="chain" id="PRO_5042824539" description="Secreted protein" evidence="1">
    <location>
        <begin position="31"/>
        <end position="145"/>
    </location>
</feature>
<sequence length="145" mass="16208">MGWCHRVNFGVEWLAVTMLLSAAGNRDANGSDHLMLMLLAGRERGYESRSCREEEGLFGSWNSLVEFPWQAHDDISGHGGQPACGSPIPRLHWSLPRNLLPRSRSTDLNISQTRAIINRIYFVKIRLLLLSLASKLGCSLHVEAP</sequence>
<protein>
    <recommendedName>
        <fullName evidence="4">Secreted protein</fullName>
    </recommendedName>
</protein>
<dbReference type="EMBL" id="MU863626">
    <property type="protein sequence ID" value="KAK4104646.1"/>
    <property type="molecule type" value="Genomic_DNA"/>
</dbReference>
<proteinExistence type="predicted"/>
<evidence type="ECO:0008006" key="4">
    <source>
        <dbReference type="Google" id="ProtNLM"/>
    </source>
</evidence>